<dbReference type="CDD" id="cd03801">
    <property type="entry name" value="GT4_PimA-like"/>
    <property type="match status" value="1"/>
</dbReference>
<evidence type="ECO:0000313" key="3">
    <source>
        <dbReference type="EMBL" id="MEK9500173.1"/>
    </source>
</evidence>
<dbReference type="EMBL" id="JBBHLI010000002">
    <property type="protein sequence ID" value="MEK9500173.1"/>
    <property type="molecule type" value="Genomic_DNA"/>
</dbReference>
<comment type="caution">
    <text evidence="3">The sequence shown here is derived from an EMBL/GenBank/DDBJ whole genome shotgun (WGS) entry which is preliminary data.</text>
</comment>
<reference evidence="3 4" key="1">
    <citation type="submission" date="2024-02" db="EMBL/GenBank/DDBJ databases">
        <title>A novel Gemmatimonadota bacterium.</title>
        <authorList>
            <person name="Du Z.-J."/>
            <person name="Ye Y.-Q."/>
        </authorList>
    </citation>
    <scope>NUCLEOTIDE SEQUENCE [LARGE SCALE GENOMIC DNA]</scope>
    <source>
        <strain evidence="3 4">DH-20</strain>
    </source>
</reference>
<name>A0ABU9E601_9BACT</name>
<accession>A0ABU9E601</accession>
<dbReference type="Pfam" id="PF00534">
    <property type="entry name" value="Glycos_transf_1"/>
    <property type="match status" value="1"/>
</dbReference>
<dbReference type="InterPro" id="IPR050194">
    <property type="entry name" value="Glycosyltransferase_grp1"/>
</dbReference>
<proteinExistence type="predicted"/>
<dbReference type="EC" id="2.4.-.-" evidence="3"/>
<dbReference type="PANTHER" id="PTHR45947:SF3">
    <property type="entry name" value="SULFOQUINOVOSYL TRANSFERASE SQD2"/>
    <property type="match status" value="1"/>
</dbReference>
<protein>
    <submittedName>
        <fullName evidence="3">Glycosyltransferase family 4 protein</fullName>
        <ecNumber evidence="3">2.4.-.-</ecNumber>
    </submittedName>
</protein>
<dbReference type="Proteomes" id="UP001484239">
    <property type="component" value="Unassembled WGS sequence"/>
</dbReference>
<dbReference type="RefSeq" id="WP_405286374.1">
    <property type="nucleotide sequence ID" value="NZ_JBBHLI010000002.1"/>
</dbReference>
<keyword evidence="4" id="KW-1185">Reference proteome</keyword>
<organism evidence="3 4">
    <name type="scientific">Gaopeijia maritima</name>
    <dbReference type="NCBI Taxonomy" id="3119007"/>
    <lineage>
        <taxon>Bacteria</taxon>
        <taxon>Pseudomonadati</taxon>
        <taxon>Gemmatimonadota</taxon>
        <taxon>Longimicrobiia</taxon>
        <taxon>Gaopeijiales</taxon>
        <taxon>Gaopeijiaceae</taxon>
        <taxon>Gaopeijia</taxon>
    </lineage>
</organism>
<dbReference type="SUPFAM" id="SSF53756">
    <property type="entry name" value="UDP-Glycosyltransferase/glycogen phosphorylase"/>
    <property type="match status" value="1"/>
</dbReference>
<evidence type="ECO:0000259" key="1">
    <source>
        <dbReference type="Pfam" id="PF00534"/>
    </source>
</evidence>
<dbReference type="Gene3D" id="3.40.50.2000">
    <property type="entry name" value="Glycogen Phosphorylase B"/>
    <property type="match status" value="2"/>
</dbReference>
<gene>
    <name evidence="3" type="ORF">WI372_04230</name>
</gene>
<sequence>MSATEASRPLKLVMHCVYFPPEIGGLESHVFHLCRALAERGHRVTMVTSRSKPEFPPHEVMDGVEVWRTWLPARNTVGWATHAFGSIPRMRSVTRDADLVHAQDIASIVPARAAGAGEGAPIPLVTTYHTSHFLKRADSPFWRPIFRRFIQAARYNLAASTEIAEVAEAIAPGTPVEPLTNGVDTGRFHRVDPVMPAPEGGRRRIVVPRRLFEKNGVEYLVRAMPLLAEQVDVEAVLVGDGPERARLESLAAELGVGDRVVFLGARPNTEMPGLLSSGELAVFPSLMEATSVAALECMACEVPVAASCVGGLPEIVDDGVGALFAPADPADLARTVARLLREADLGALGSEARRRVVDHWSNDRLADRHLEIYRAILEGRPVPAPPSSRT</sequence>
<dbReference type="Pfam" id="PF13439">
    <property type="entry name" value="Glyco_transf_4"/>
    <property type="match status" value="1"/>
</dbReference>
<evidence type="ECO:0000313" key="4">
    <source>
        <dbReference type="Proteomes" id="UP001484239"/>
    </source>
</evidence>
<dbReference type="InterPro" id="IPR001296">
    <property type="entry name" value="Glyco_trans_1"/>
</dbReference>
<dbReference type="GO" id="GO:0016757">
    <property type="term" value="F:glycosyltransferase activity"/>
    <property type="evidence" value="ECO:0007669"/>
    <property type="project" value="UniProtKB-KW"/>
</dbReference>
<evidence type="ECO:0000259" key="2">
    <source>
        <dbReference type="Pfam" id="PF13439"/>
    </source>
</evidence>
<keyword evidence="3" id="KW-0808">Transferase</keyword>
<keyword evidence="3" id="KW-0328">Glycosyltransferase</keyword>
<dbReference type="PANTHER" id="PTHR45947">
    <property type="entry name" value="SULFOQUINOVOSYL TRANSFERASE SQD2"/>
    <property type="match status" value="1"/>
</dbReference>
<feature type="domain" description="Glycosyl transferase family 1" evidence="1">
    <location>
        <begin position="200"/>
        <end position="343"/>
    </location>
</feature>
<dbReference type="InterPro" id="IPR028098">
    <property type="entry name" value="Glyco_trans_4-like_N"/>
</dbReference>
<feature type="domain" description="Glycosyltransferase subfamily 4-like N-terminal" evidence="2">
    <location>
        <begin position="23"/>
        <end position="187"/>
    </location>
</feature>